<dbReference type="EMBL" id="BQNB010010222">
    <property type="protein sequence ID" value="GJS74315.1"/>
    <property type="molecule type" value="Genomic_DNA"/>
</dbReference>
<keyword evidence="2" id="KW-1185">Reference proteome</keyword>
<protein>
    <submittedName>
        <fullName evidence="1">Zinc knuckle CX2CX4HX4C containing protein</fullName>
    </submittedName>
</protein>
<evidence type="ECO:0000313" key="2">
    <source>
        <dbReference type="Proteomes" id="UP001151760"/>
    </source>
</evidence>
<reference evidence="1" key="2">
    <citation type="submission" date="2022-01" db="EMBL/GenBank/DDBJ databases">
        <authorList>
            <person name="Yamashiro T."/>
            <person name="Shiraishi A."/>
            <person name="Satake H."/>
            <person name="Nakayama K."/>
        </authorList>
    </citation>
    <scope>NUCLEOTIDE SEQUENCE</scope>
</reference>
<dbReference type="PANTHER" id="PTHR33067:SF35">
    <property type="entry name" value="ASPARTIC PEPTIDASE DDI1-TYPE DOMAIN-CONTAINING PROTEIN"/>
    <property type="match status" value="1"/>
</dbReference>
<accession>A0ABQ4YAA6</accession>
<gene>
    <name evidence="1" type="ORF">Tco_0707156</name>
</gene>
<sequence length="109" mass="12512">MVIEIADNTKSIPKGIVKNLQIKIDKFIFPVDFVILDMIEDFRMPIILGRPLLATAHAKVDICRKTISLEVGNEEQEANTNKENFEENKIVDQYLNPTEKRAHWCEALS</sequence>
<dbReference type="CDD" id="cd00303">
    <property type="entry name" value="retropepsin_like"/>
    <property type="match status" value="1"/>
</dbReference>
<dbReference type="PANTHER" id="PTHR33067">
    <property type="entry name" value="RNA-DIRECTED DNA POLYMERASE-RELATED"/>
    <property type="match status" value="1"/>
</dbReference>
<organism evidence="1 2">
    <name type="scientific">Tanacetum coccineum</name>
    <dbReference type="NCBI Taxonomy" id="301880"/>
    <lineage>
        <taxon>Eukaryota</taxon>
        <taxon>Viridiplantae</taxon>
        <taxon>Streptophyta</taxon>
        <taxon>Embryophyta</taxon>
        <taxon>Tracheophyta</taxon>
        <taxon>Spermatophyta</taxon>
        <taxon>Magnoliopsida</taxon>
        <taxon>eudicotyledons</taxon>
        <taxon>Gunneridae</taxon>
        <taxon>Pentapetalae</taxon>
        <taxon>asterids</taxon>
        <taxon>campanulids</taxon>
        <taxon>Asterales</taxon>
        <taxon>Asteraceae</taxon>
        <taxon>Asteroideae</taxon>
        <taxon>Anthemideae</taxon>
        <taxon>Anthemidinae</taxon>
        <taxon>Tanacetum</taxon>
    </lineage>
</organism>
<comment type="caution">
    <text evidence="1">The sequence shown here is derived from an EMBL/GenBank/DDBJ whole genome shotgun (WGS) entry which is preliminary data.</text>
</comment>
<evidence type="ECO:0000313" key="1">
    <source>
        <dbReference type="EMBL" id="GJS74315.1"/>
    </source>
</evidence>
<proteinExistence type="predicted"/>
<reference evidence="1" key="1">
    <citation type="journal article" date="2022" name="Int. J. Mol. Sci.">
        <title>Draft Genome of Tanacetum Coccineum: Genomic Comparison of Closely Related Tanacetum-Family Plants.</title>
        <authorList>
            <person name="Yamashiro T."/>
            <person name="Shiraishi A."/>
            <person name="Nakayama K."/>
            <person name="Satake H."/>
        </authorList>
    </citation>
    <scope>NUCLEOTIDE SEQUENCE</scope>
</reference>
<dbReference type="Pfam" id="PF08284">
    <property type="entry name" value="RVP_2"/>
    <property type="match status" value="1"/>
</dbReference>
<dbReference type="Proteomes" id="UP001151760">
    <property type="component" value="Unassembled WGS sequence"/>
</dbReference>
<dbReference type="InterPro" id="IPR021109">
    <property type="entry name" value="Peptidase_aspartic_dom_sf"/>
</dbReference>
<dbReference type="Gene3D" id="2.40.70.10">
    <property type="entry name" value="Acid Proteases"/>
    <property type="match status" value="1"/>
</dbReference>
<name>A0ABQ4YAA6_9ASTR</name>